<dbReference type="SUPFAM" id="SSF52047">
    <property type="entry name" value="RNI-like"/>
    <property type="match status" value="1"/>
</dbReference>
<comment type="caution">
    <text evidence="4">The sequence shown here is derived from an EMBL/GenBank/DDBJ whole genome shotgun (WGS) entry which is preliminary data.</text>
</comment>
<feature type="region of interest" description="Disordered" evidence="2">
    <location>
        <begin position="49"/>
        <end position="123"/>
    </location>
</feature>
<dbReference type="PANTHER" id="PTHR24114">
    <property type="entry name" value="LEUCINE RICH REPEAT FAMILY PROTEIN"/>
    <property type="match status" value="1"/>
</dbReference>
<name>A0AAE0FEG5_9CHLO</name>
<dbReference type="InterPro" id="IPR032675">
    <property type="entry name" value="LRR_dom_sf"/>
</dbReference>
<protein>
    <recommendedName>
        <fullName evidence="3">DUF4476 domain-containing protein</fullName>
    </recommendedName>
</protein>
<keyword evidence="5" id="KW-1185">Reference proteome</keyword>
<evidence type="ECO:0000256" key="2">
    <source>
        <dbReference type="SAM" id="MobiDB-lite"/>
    </source>
</evidence>
<dbReference type="InterPro" id="IPR052394">
    <property type="entry name" value="LRR-containing"/>
</dbReference>
<evidence type="ECO:0000256" key="1">
    <source>
        <dbReference type="ARBA" id="ARBA00004430"/>
    </source>
</evidence>
<reference evidence="4 5" key="1">
    <citation type="journal article" date="2015" name="Genome Biol. Evol.">
        <title>Comparative Genomics of a Bacterivorous Green Alga Reveals Evolutionary Causalities and Consequences of Phago-Mixotrophic Mode of Nutrition.</title>
        <authorList>
            <person name="Burns J.A."/>
            <person name="Paasch A."/>
            <person name="Narechania A."/>
            <person name="Kim E."/>
        </authorList>
    </citation>
    <scope>NUCLEOTIDE SEQUENCE [LARGE SCALE GENOMIC DNA]</scope>
    <source>
        <strain evidence="4 5">PLY_AMNH</strain>
    </source>
</reference>
<evidence type="ECO:0000259" key="3">
    <source>
        <dbReference type="Pfam" id="PF14771"/>
    </source>
</evidence>
<evidence type="ECO:0000313" key="5">
    <source>
        <dbReference type="Proteomes" id="UP001190700"/>
    </source>
</evidence>
<dbReference type="Gene3D" id="3.80.10.10">
    <property type="entry name" value="Ribonuclease Inhibitor"/>
    <property type="match status" value="1"/>
</dbReference>
<dbReference type="GO" id="GO:0005930">
    <property type="term" value="C:axoneme"/>
    <property type="evidence" value="ECO:0007669"/>
    <property type="project" value="UniProtKB-SubCell"/>
</dbReference>
<dbReference type="SMART" id="SM00368">
    <property type="entry name" value="LRR_RI"/>
    <property type="match status" value="7"/>
</dbReference>
<dbReference type="PANTHER" id="PTHR24114:SF2">
    <property type="entry name" value="F-BOX DOMAIN-CONTAINING PROTEIN-RELATED"/>
    <property type="match status" value="1"/>
</dbReference>
<sequence>MIARCCCNKIHVNRNQACFKRSRLLFQGTRSRNMSQEDFKIRLKAPPLEGAPTAFKHTDSRSYTPKSRSKAAEPFTPPMPGNVEEAQCLGGVGKKYDTEPKNARRRMTTPPSDDLEWASPVHFSATPRGSNDVYDAYLPPSLTANSSSPPPTFANEDTELRLPRMGRNDALCNWPNALGWANNWEGVGDRAKDARVRNGRQSAAALVRSCKTELEMNEAQLRSRVFKELPRRAHQLNQDIPLSAVELVERSTCKFEGCAEGKIATARMMSGEVWRLQRRITPGSTILDLSECLIGMRQLQAFCMVLVPNKQVKSLVLQNNKLNAKHSPKLLSALRAAPQLTYLDLSHNQMKDVLWLGELMRPTAVLEWPPMLRELKLSSNNLGESGGRHVAAFLLRNNILKKLYVNKCEIGEMGAVAIGNAIGANVCLEILDLSWNIFYTRGAKAIAEGLHGNVNLRWLNLEKNGLGDEGGCAMADMLQENEGLEVLNMAHNRLATKTCTLLSDALPRNKNLRELDLRHNPLGMIGAKGLVMRLSEFHITSVNMQGCTFMKEAVSDVMDFNFRNPDGNYNLDLANPTHRVTVGHLVKLWHAQGQDSWRRAMLDGVHINYYPDMAWPERLPLEGNFVVDFVTTERVPSSVAPFTDHEFRMLWSDMNKTRVLDEWLLEYVRLMAAWGYFKSQQAAKILSAFAWQGLMKMEAAVLLFGRMVDPHNVELLLDEFDENGRDQVSRRIGMASMFHPKNATGHYKLDLSKQVDYSIAWRLLHLFEVDLTYNPTAESLRNTFISGKPIEVKTPHDWEPPDK</sequence>
<dbReference type="InterPro" id="IPR001611">
    <property type="entry name" value="Leu-rich_rpt"/>
</dbReference>
<gene>
    <name evidence="4" type="ORF">CYMTET_32727</name>
</gene>
<dbReference type="AlphaFoldDB" id="A0AAE0FEG5"/>
<accession>A0AAE0FEG5</accession>
<dbReference type="EMBL" id="LGRX02019725">
    <property type="protein sequence ID" value="KAK3258218.1"/>
    <property type="molecule type" value="Genomic_DNA"/>
</dbReference>
<dbReference type="PROSITE" id="PS51450">
    <property type="entry name" value="LRR"/>
    <property type="match status" value="1"/>
</dbReference>
<evidence type="ECO:0000313" key="4">
    <source>
        <dbReference type="EMBL" id="KAK3258218.1"/>
    </source>
</evidence>
<feature type="domain" description="DUF4476" evidence="3">
    <location>
        <begin position="646"/>
        <end position="729"/>
    </location>
</feature>
<dbReference type="InterPro" id="IPR028011">
    <property type="entry name" value="DUF4476"/>
</dbReference>
<organism evidence="4 5">
    <name type="scientific">Cymbomonas tetramitiformis</name>
    <dbReference type="NCBI Taxonomy" id="36881"/>
    <lineage>
        <taxon>Eukaryota</taxon>
        <taxon>Viridiplantae</taxon>
        <taxon>Chlorophyta</taxon>
        <taxon>Pyramimonadophyceae</taxon>
        <taxon>Pyramimonadales</taxon>
        <taxon>Pyramimonadaceae</taxon>
        <taxon>Cymbomonas</taxon>
    </lineage>
</organism>
<dbReference type="Pfam" id="PF13516">
    <property type="entry name" value="LRR_6"/>
    <property type="match status" value="5"/>
</dbReference>
<dbReference type="Proteomes" id="UP001190700">
    <property type="component" value="Unassembled WGS sequence"/>
</dbReference>
<comment type="subcellular location">
    <subcellularLocation>
        <location evidence="1">Cytoplasm</location>
        <location evidence="1">Cytoskeleton</location>
        <location evidence="1">Cilium axoneme</location>
    </subcellularLocation>
</comment>
<feature type="non-terminal residue" evidence="4">
    <location>
        <position position="803"/>
    </location>
</feature>
<proteinExistence type="predicted"/>
<dbReference type="Pfam" id="PF14771">
    <property type="entry name" value="DUF4476"/>
    <property type="match status" value="1"/>
</dbReference>